<keyword evidence="2" id="KW-1185">Reference proteome</keyword>
<dbReference type="RefSeq" id="WP_189490685.1">
    <property type="nucleotide sequence ID" value="NZ_BMZG01000002.1"/>
</dbReference>
<gene>
    <name evidence="1" type="ORF">GCM10009007_03140</name>
</gene>
<evidence type="ECO:0000313" key="2">
    <source>
        <dbReference type="Proteomes" id="UP000614287"/>
    </source>
</evidence>
<comment type="caution">
    <text evidence="1">The sequence shown here is derived from an EMBL/GenBank/DDBJ whole genome shotgun (WGS) entry which is preliminary data.</text>
</comment>
<reference evidence="1" key="1">
    <citation type="journal article" date="2014" name="Int. J. Syst. Evol. Microbiol.">
        <title>Complete genome sequence of Corynebacterium casei LMG S-19264T (=DSM 44701T), isolated from a smear-ripened cheese.</title>
        <authorList>
            <consortium name="US DOE Joint Genome Institute (JGI-PGF)"/>
            <person name="Walter F."/>
            <person name="Albersmeier A."/>
            <person name="Kalinowski J."/>
            <person name="Ruckert C."/>
        </authorList>
    </citation>
    <scope>NUCLEOTIDE SEQUENCE</scope>
    <source>
        <strain evidence="1">KCTC 32501</strain>
    </source>
</reference>
<protein>
    <submittedName>
        <fullName evidence="1">Uncharacterized protein</fullName>
    </submittedName>
</protein>
<reference evidence="1" key="2">
    <citation type="submission" date="2020-09" db="EMBL/GenBank/DDBJ databases">
        <authorList>
            <person name="Sun Q."/>
            <person name="Kim S."/>
        </authorList>
    </citation>
    <scope>NUCLEOTIDE SEQUENCE</scope>
    <source>
        <strain evidence="1">KCTC 32501</strain>
    </source>
</reference>
<proteinExistence type="predicted"/>
<dbReference type="EMBL" id="BMZG01000002">
    <property type="protein sequence ID" value="GHA66069.1"/>
    <property type="molecule type" value="Genomic_DNA"/>
</dbReference>
<accession>A0A8J3CMB0</accession>
<dbReference type="Proteomes" id="UP000614287">
    <property type="component" value="Unassembled WGS sequence"/>
</dbReference>
<organism evidence="1 2">
    <name type="scientific">Formosimonas limnophila</name>
    <dbReference type="NCBI Taxonomy" id="1384487"/>
    <lineage>
        <taxon>Bacteria</taxon>
        <taxon>Pseudomonadati</taxon>
        <taxon>Pseudomonadota</taxon>
        <taxon>Betaproteobacteria</taxon>
        <taxon>Burkholderiales</taxon>
        <taxon>Burkholderiaceae</taxon>
        <taxon>Formosimonas</taxon>
    </lineage>
</organism>
<name>A0A8J3CMB0_9BURK</name>
<dbReference type="AlphaFoldDB" id="A0A8J3CMB0"/>
<sequence>MINLEFKPKTEVPTDEYADYLLYSTCTGYALAEAMFYEGDGFQYFHKPFDLTFEEITDYHFWAVLPKGYETFAKKEVTNDGA</sequence>
<evidence type="ECO:0000313" key="1">
    <source>
        <dbReference type="EMBL" id="GHA66069.1"/>
    </source>
</evidence>